<evidence type="ECO:0000259" key="8">
    <source>
        <dbReference type="Pfam" id="PF06429"/>
    </source>
</evidence>
<dbReference type="PATRIC" id="fig|199.248.peg.730"/>
<dbReference type="GO" id="GO:0071978">
    <property type="term" value="P:bacterial-type flagellum-dependent swarming motility"/>
    <property type="evidence" value="ECO:0007669"/>
    <property type="project" value="TreeGrafter"/>
</dbReference>
<dbReference type="PANTHER" id="PTHR30435">
    <property type="entry name" value="FLAGELLAR PROTEIN"/>
    <property type="match status" value="1"/>
</dbReference>
<evidence type="ECO:0000313" key="10">
    <source>
        <dbReference type="Proteomes" id="UP000066049"/>
    </source>
</evidence>
<dbReference type="KEGG" id="ccoc:CCON33237_0705"/>
<comment type="similarity">
    <text evidence="2">Belongs to the flagella basal body rod proteins family.</text>
</comment>
<keyword evidence="9" id="KW-0282">Flagellum</keyword>
<evidence type="ECO:0000256" key="4">
    <source>
        <dbReference type="ARBA" id="ARBA00023143"/>
    </source>
</evidence>
<dbReference type="InterPro" id="IPR006299">
    <property type="entry name" value="FlgC"/>
</dbReference>
<dbReference type="Pfam" id="PF06429">
    <property type="entry name" value="Flg_bbr_C"/>
    <property type="match status" value="1"/>
</dbReference>
<proteinExistence type="inferred from homology"/>
<gene>
    <name evidence="9" type="primary">flgC</name>
    <name evidence="9" type="ORF">CCON33237_0705</name>
</gene>
<evidence type="ECO:0000256" key="2">
    <source>
        <dbReference type="ARBA" id="ARBA00009677"/>
    </source>
</evidence>
<keyword evidence="9" id="KW-0969">Cilium</keyword>
<keyword evidence="4 6" id="KW-0975">Bacterial flagellum</keyword>
<dbReference type="InterPro" id="IPR010930">
    <property type="entry name" value="Flg_bb/hook_C_dom"/>
</dbReference>
<keyword evidence="9" id="KW-0966">Cell projection</keyword>
<dbReference type="Proteomes" id="UP000066049">
    <property type="component" value="Chromosome"/>
</dbReference>
<organism evidence="9 10">
    <name type="scientific">Campylobacter concisus</name>
    <dbReference type="NCBI Taxonomy" id="199"/>
    <lineage>
        <taxon>Bacteria</taxon>
        <taxon>Pseudomonadati</taxon>
        <taxon>Campylobacterota</taxon>
        <taxon>Epsilonproteobacteria</taxon>
        <taxon>Campylobacterales</taxon>
        <taxon>Campylobacteraceae</taxon>
        <taxon>Campylobacter</taxon>
    </lineage>
</organism>
<dbReference type="AlphaFoldDB" id="A0A0M4TLR6"/>
<dbReference type="GO" id="GO:0030694">
    <property type="term" value="C:bacterial-type flagellum basal body, rod"/>
    <property type="evidence" value="ECO:0007669"/>
    <property type="project" value="UniProtKB-UniRule"/>
</dbReference>
<dbReference type="RefSeq" id="WP_054196420.1">
    <property type="nucleotide sequence ID" value="NZ_CABMKQ010000014.1"/>
</dbReference>
<dbReference type="PANTHER" id="PTHR30435:SF2">
    <property type="entry name" value="FLAGELLAR BASAL-BODY ROD PROTEIN FLGC"/>
    <property type="match status" value="1"/>
</dbReference>
<protein>
    <recommendedName>
        <fullName evidence="3 6">Flagellar basal-body rod protein FlgC</fullName>
    </recommendedName>
</protein>
<evidence type="ECO:0000256" key="6">
    <source>
        <dbReference type="RuleBase" id="RU362062"/>
    </source>
</evidence>
<feature type="domain" description="Flagellar basal-body/hook protein C-terminal" evidence="8">
    <location>
        <begin position="117"/>
        <end position="161"/>
    </location>
</feature>
<name>A0A0M4TLR6_9BACT</name>
<dbReference type="Pfam" id="PF00460">
    <property type="entry name" value="Flg_bb_rod"/>
    <property type="match status" value="1"/>
</dbReference>
<feature type="domain" description="Flagellar basal body rod protein N-terminal" evidence="7">
    <location>
        <begin position="12"/>
        <end position="34"/>
    </location>
</feature>
<evidence type="ECO:0000256" key="1">
    <source>
        <dbReference type="ARBA" id="ARBA00004117"/>
    </source>
</evidence>
<evidence type="ECO:0000256" key="5">
    <source>
        <dbReference type="ARBA" id="ARBA00025933"/>
    </source>
</evidence>
<comment type="subunit">
    <text evidence="5 6">The basal body constitutes a major portion of the flagellar organelle and consists of four rings (L,P,S, and M) mounted on a central rod. The rod consists of about 26 subunits of FlgG in the distal portion, and FlgB, FlgC and FlgF are thought to build up the proximal portion of the rod with about 6 subunits each.</text>
</comment>
<evidence type="ECO:0000259" key="7">
    <source>
        <dbReference type="Pfam" id="PF00460"/>
    </source>
</evidence>
<evidence type="ECO:0000313" key="9">
    <source>
        <dbReference type="EMBL" id="ALF47394.1"/>
    </source>
</evidence>
<dbReference type="GeneID" id="28662379"/>
<comment type="subcellular location">
    <subcellularLocation>
        <location evidence="1 6">Bacterial flagellum basal body</location>
    </subcellularLocation>
</comment>
<evidence type="ECO:0000256" key="3">
    <source>
        <dbReference type="ARBA" id="ARBA00017941"/>
    </source>
</evidence>
<reference evidence="10" key="1">
    <citation type="submission" date="2015-08" db="EMBL/GenBank/DDBJ databases">
        <title>Comparative genomics of the Campylobacter concisus group.</title>
        <authorList>
            <person name="Miller W.G."/>
            <person name="Yee E."/>
            <person name="Chapman M.H."/>
            <person name="Huynh S."/>
            <person name="Bono J.L."/>
            <person name="On S.L.W."/>
            <person name="St Leger J."/>
            <person name="Foster G."/>
            <person name="Parker C.T."/>
        </authorList>
    </citation>
    <scope>NUCLEOTIDE SEQUENCE [LARGE SCALE GENOMIC DNA]</scope>
    <source>
        <strain evidence="10">ATCC 33237</strain>
    </source>
</reference>
<sequence>MSYLNDFDISGYGLSAQRFRMNVISSNIANAQTTRTAEGGPYRRQEVIFKEMNFDKILNDQLKSSQSLLEYENPLDDPSSPRNAHPALTSVIVDKVVRDDKDFQLKYDPSHPDANANGYVAFPNINPVIEMSDLLEATRAYQANVAAFQNAKTIAQSAISLISGQA</sequence>
<accession>A0A0M4TLR6</accession>
<dbReference type="NCBIfam" id="TIGR01395">
    <property type="entry name" value="FlgC"/>
    <property type="match status" value="1"/>
</dbReference>
<dbReference type="InterPro" id="IPR001444">
    <property type="entry name" value="Flag_bb_rod_N"/>
</dbReference>
<dbReference type="EMBL" id="CP012541">
    <property type="protein sequence ID" value="ALF47394.1"/>
    <property type="molecule type" value="Genomic_DNA"/>
</dbReference>